<accession>A0ABZ0KZ67</accession>
<proteinExistence type="predicted"/>
<dbReference type="Proteomes" id="UP001303532">
    <property type="component" value="Chromosome"/>
</dbReference>
<feature type="transmembrane region" description="Helical" evidence="1">
    <location>
        <begin position="81"/>
        <end position="106"/>
    </location>
</feature>
<feature type="transmembrane region" description="Helical" evidence="1">
    <location>
        <begin position="51"/>
        <end position="74"/>
    </location>
</feature>
<organism evidence="2 3">
    <name type="scientific">Sporosarcina jeotgali</name>
    <dbReference type="NCBI Taxonomy" id="3020056"/>
    <lineage>
        <taxon>Bacteria</taxon>
        <taxon>Bacillati</taxon>
        <taxon>Bacillota</taxon>
        <taxon>Bacilli</taxon>
        <taxon>Bacillales</taxon>
        <taxon>Caryophanaceae</taxon>
        <taxon>Sporosarcina</taxon>
    </lineage>
</organism>
<protein>
    <submittedName>
        <fullName evidence="2">RND transporter</fullName>
    </submittedName>
</protein>
<evidence type="ECO:0000313" key="3">
    <source>
        <dbReference type="Proteomes" id="UP001303532"/>
    </source>
</evidence>
<keyword evidence="1" id="KW-1133">Transmembrane helix</keyword>
<dbReference type="PROSITE" id="PS51257">
    <property type="entry name" value="PROKAR_LIPOPROTEIN"/>
    <property type="match status" value="1"/>
</dbReference>
<evidence type="ECO:0000256" key="1">
    <source>
        <dbReference type="SAM" id="Phobius"/>
    </source>
</evidence>
<keyword evidence="3" id="KW-1185">Reference proteome</keyword>
<keyword evidence="1" id="KW-0472">Membrane</keyword>
<feature type="transmembrane region" description="Helical" evidence="1">
    <location>
        <begin position="112"/>
        <end position="134"/>
    </location>
</feature>
<feature type="transmembrane region" description="Helical" evidence="1">
    <location>
        <begin position="12"/>
        <end position="31"/>
    </location>
</feature>
<sequence>MKSNNDFIRSSWVIYFGLLAAGIITACFTFYELSIPETQDLGDEGQSRIQFRWGSFHMYWSIAILALSGLLAAAYKHVKPFHVVVIIILTGAANLLFFMTFTVGWVAAQGMLGFAVAIAAGMILFFSKLIFIWISHLKRIKG</sequence>
<keyword evidence="1" id="KW-0812">Transmembrane</keyword>
<evidence type="ECO:0000313" key="2">
    <source>
        <dbReference type="EMBL" id="WOV85674.1"/>
    </source>
</evidence>
<reference evidence="2 3" key="1">
    <citation type="submission" date="2023-01" db="EMBL/GenBank/DDBJ databases">
        <title>Sporosarcina sp. nov., isolated from Korean tranditional fermented seafood 'Jeotgal'.</title>
        <authorList>
            <person name="Yang A.-I."/>
        </authorList>
    </citation>
    <scope>NUCLEOTIDE SEQUENCE [LARGE SCALE GENOMIC DNA]</scope>
    <source>
        <strain evidence="2 3">B2O-1</strain>
    </source>
</reference>
<name>A0ABZ0KZ67_9BACL</name>
<gene>
    <name evidence="2" type="ORF">PGH26_06980</name>
</gene>
<dbReference type="RefSeq" id="WP_323693272.1">
    <property type="nucleotide sequence ID" value="NZ_CP116341.1"/>
</dbReference>
<dbReference type="EMBL" id="CP116341">
    <property type="protein sequence ID" value="WOV85674.1"/>
    <property type="molecule type" value="Genomic_DNA"/>
</dbReference>